<evidence type="ECO:0000313" key="2">
    <source>
        <dbReference type="Proteomes" id="UP000031275"/>
    </source>
</evidence>
<keyword evidence="2" id="KW-1185">Reference proteome</keyword>
<organism evidence="1 2">
    <name type="scientific">Kaistella solincola</name>
    <dbReference type="NCBI Taxonomy" id="510955"/>
    <lineage>
        <taxon>Bacteria</taxon>
        <taxon>Pseudomonadati</taxon>
        <taxon>Bacteroidota</taxon>
        <taxon>Flavobacteriia</taxon>
        <taxon>Flavobacteriales</taxon>
        <taxon>Weeksellaceae</taxon>
        <taxon>Chryseobacterium group</taxon>
        <taxon>Kaistella</taxon>
    </lineage>
</organism>
<dbReference type="EMBL" id="JSYK01000003">
    <property type="protein sequence ID" value="KIA82904.1"/>
    <property type="molecule type" value="Genomic_DNA"/>
</dbReference>
<proteinExistence type="predicted"/>
<protein>
    <submittedName>
        <fullName evidence="1">Lipopolysaccharide biosynthesis protein</fullName>
    </submittedName>
</protein>
<sequence>MLLKEKISGKKVLFFSVQTFNIEKEIKNKLEENGALVTYFDERPSNSNFAKGIIRLKRGVYQKKIDRYYDQILKNLEKVKFDFLFVNRGEVITAGFLQKFKKQQPQCEMIFFTWDSFTNHAHPTTILKYFDKRFTFDLEDAEKYQIGFRPLFYLDPYKEIRGKNTGSFDFDLLFLGTAHSDRYLISSRIKEWCSKNNLKMFTYYYMHSKAVFLFQKIFDKSFKKFDYKKLSFKSLKTAEIITLYKNSKVILDINHPGQKGLTMRTFEAIGAGKKMITTNAEIKKYPFYSPKIFHVIDRNAIHLSKEFFAEDAPALSEEMYCRCSIEGWLSDLFLKSESNDWKTLMTQE</sequence>
<name>A0ABR4ZPF7_9FLAO</name>
<accession>A0ABR4ZPF7</accession>
<reference evidence="1 2" key="1">
    <citation type="submission" date="2014-10" db="EMBL/GenBank/DDBJ databases">
        <title>Kaistella solincola genome.</title>
        <authorList>
            <person name="Newman J.D."/>
        </authorList>
    </citation>
    <scope>NUCLEOTIDE SEQUENCE [LARGE SCALE GENOMIC DNA]</scope>
    <source>
        <strain evidence="1 2">DSM 22468</strain>
    </source>
</reference>
<dbReference type="Proteomes" id="UP000031275">
    <property type="component" value="Unassembled WGS sequence"/>
</dbReference>
<comment type="caution">
    <text evidence="1">The sequence shown here is derived from an EMBL/GenBank/DDBJ whole genome shotgun (WGS) entry which is preliminary data.</text>
</comment>
<gene>
    <name evidence="1" type="ORF">OA84_04875</name>
</gene>
<evidence type="ECO:0000313" key="1">
    <source>
        <dbReference type="EMBL" id="KIA82904.1"/>
    </source>
</evidence>